<reference evidence="1" key="2">
    <citation type="submission" date="2020-07" db="EMBL/GenBank/DDBJ databases">
        <authorList>
            <person name="Vera ALvarez R."/>
            <person name="Arias-Moreno D.M."/>
            <person name="Jimenez-Jacinto V."/>
            <person name="Jimenez-Bremont J.F."/>
            <person name="Swaminathan K."/>
            <person name="Moose S.P."/>
            <person name="Guerrero-Gonzalez M.L."/>
            <person name="Marino-Ramirez L."/>
            <person name="Landsman D."/>
            <person name="Rodriguez-Kessler M."/>
            <person name="Delgado-Sanchez P."/>
        </authorList>
    </citation>
    <scope>NUCLEOTIDE SEQUENCE</scope>
    <source>
        <tissue evidence="1">Cladode</tissue>
    </source>
</reference>
<proteinExistence type="predicted"/>
<name>A0A7C9A5G6_OPUST</name>
<accession>A0A7C9A5G6</accession>
<dbReference type="EMBL" id="GISG01205798">
    <property type="protein sequence ID" value="MBA4659998.1"/>
    <property type="molecule type" value="Transcribed_RNA"/>
</dbReference>
<sequence length="102" mass="11418">MVRFWFHPFICTQEEEYKGCGQIQLRKAQQRSVLMSSHVQVLGKEFSQLNQQSRFGHLAALFGSAGCRLLLLGGTQLLDFPGLALVIQSPLPYVSVCDDDAF</sequence>
<dbReference type="AlphaFoldDB" id="A0A7C9A5G6"/>
<evidence type="ECO:0000313" key="1">
    <source>
        <dbReference type="EMBL" id="MBA4659998.1"/>
    </source>
</evidence>
<organism evidence="1">
    <name type="scientific">Opuntia streptacantha</name>
    <name type="common">Prickly pear cactus</name>
    <name type="synonym">Opuntia cardona</name>
    <dbReference type="NCBI Taxonomy" id="393608"/>
    <lineage>
        <taxon>Eukaryota</taxon>
        <taxon>Viridiplantae</taxon>
        <taxon>Streptophyta</taxon>
        <taxon>Embryophyta</taxon>
        <taxon>Tracheophyta</taxon>
        <taxon>Spermatophyta</taxon>
        <taxon>Magnoliopsida</taxon>
        <taxon>eudicotyledons</taxon>
        <taxon>Gunneridae</taxon>
        <taxon>Pentapetalae</taxon>
        <taxon>Caryophyllales</taxon>
        <taxon>Cactineae</taxon>
        <taxon>Cactaceae</taxon>
        <taxon>Opuntioideae</taxon>
        <taxon>Opuntia</taxon>
    </lineage>
</organism>
<reference evidence="1" key="1">
    <citation type="journal article" date="2013" name="J. Plant Res.">
        <title>Effect of fungi and light on seed germination of three Opuntia species from semiarid lands of central Mexico.</title>
        <authorList>
            <person name="Delgado-Sanchez P."/>
            <person name="Jimenez-Bremont J.F."/>
            <person name="Guerrero-Gonzalez Mde L."/>
            <person name="Flores J."/>
        </authorList>
    </citation>
    <scope>NUCLEOTIDE SEQUENCE</scope>
    <source>
        <tissue evidence="1">Cladode</tissue>
    </source>
</reference>
<protein>
    <submittedName>
        <fullName evidence="1">Uncharacterized protein</fullName>
    </submittedName>
</protein>